<proteinExistence type="predicted"/>
<evidence type="ECO:0000313" key="1">
    <source>
        <dbReference type="EMBL" id="PIE62712.1"/>
    </source>
</evidence>
<gene>
    <name evidence="1" type="ORF">CSA25_03770</name>
</gene>
<dbReference type="AlphaFoldDB" id="A0A2G6MRY3"/>
<protein>
    <submittedName>
        <fullName evidence="1">Uncharacterized protein</fullName>
    </submittedName>
</protein>
<organism evidence="1 2">
    <name type="scientific">Desulfobacter postgatei</name>
    <dbReference type="NCBI Taxonomy" id="2293"/>
    <lineage>
        <taxon>Bacteria</taxon>
        <taxon>Pseudomonadati</taxon>
        <taxon>Thermodesulfobacteriota</taxon>
        <taxon>Desulfobacteria</taxon>
        <taxon>Desulfobacterales</taxon>
        <taxon>Desulfobacteraceae</taxon>
        <taxon>Desulfobacter</taxon>
    </lineage>
</organism>
<accession>A0A2G6MRY3</accession>
<dbReference type="EMBL" id="PDTI01000032">
    <property type="protein sequence ID" value="PIE62712.1"/>
    <property type="molecule type" value="Genomic_DNA"/>
</dbReference>
<reference evidence="1 2" key="1">
    <citation type="submission" date="2017-10" db="EMBL/GenBank/DDBJ databases">
        <title>Novel microbial diversity and functional potential in the marine mammal oral microbiome.</title>
        <authorList>
            <person name="Dudek N.K."/>
            <person name="Sun C.L."/>
            <person name="Burstein D."/>
            <person name="Kantor R.S."/>
            <person name="Aliaga Goltsman D.S."/>
            <person name="Bik E.M."/>
            <person name="Thomas B.C."/>
            <person name="Banfield J.F."/>
            <person name="Relman D.A."/>
        </authorList>
    </citation>
    <scope>NUCLEOTIDE SEQUENCE [LARGE SCALE GENOMIC DNA]</scope>
    <source>
        <strain evidence="1">DOLJORAL78_47_202</strain>
    </source>
</reference>
<dbReference type="Proteomes" id="UP000231203">
    <property type="component" value="Unassembled WGS sequence"/>
</dbReference>
<sequence>MIRIKAPKAAPGFKSPSRHANGRIFDICVRWRNAEGSLIDKQMGVFILIMGLRACLIIDFVLSMTRNQVKCSEFWMPPETPHLELLPGRSLHRPMVKIR</sequence>
<evidence type="ECO:0000313" key="2">
    <source>
        <dbReference type="Proteomes" id="UP000231203"/>
    </source>
</evidence>
<name>A0A2G6MRY3_9BACT</name>
<comment type="caution">
    <text evidence="1">The sequence shown here is derived from an EMBL/GenBank/DDBJ whole genome shotgun (WGS) entry which is preliminary data.</text>
</comment>